<dbReference type="Proteomes" id="UP000242687">
    <property type="component" value="Unassembled WGS sequence"/>
</dbReference>
<accession>A0A2H9VTQ4</accession>
<reference evidence="3 4" key="1">
    <citation type="submission" date="2017-11" db="EMBL/GenBank/DDBJ databases">
        <title>Genomic Encyclopedia of Archaeal and Bacterial Type Strains, Phase II (KMG-II): From Individual Species to Whole Genera.</title>
        <authorList>
            <person name="Goeker M."/>
        </authorList>
    </citation>
    <scope>NUCLEOTIDE SEQUENCE [LARGE SCALE GENOMIC DNA]</scope>
    <source>
        <strain evidence="3 4">DSM 28175</strain>
    </source>
</reference>
<evidence type="ECO:0000259" key="2">
    <source>
        <dbReference type="Pfam" id="PF18962"/>
    </source>
</evidence>
<keyword evidence="4" id="KW-1185">Reference proteome</keyword>
<evidence type="ECO:0000313" key="3">
    <source>
        <dbReference type="EMBL" id="PJJ84179.1"/>
    </source>
</evidence>
<feature type="signal peptide" evidence="1">
    <location>
        <begin position="1"/>
        <end position="18"/>
    </location>
</feature>
<name>A0A2H9VTQ4_9SPHI</name>
<feature type="domain" description="Secretion system C-terminal sorting" evidence="2">
    <location>
        <begin position="83"/>
        <end position="161"/>
    </location>
</feature>
<proteinExistence type="predicted"/>
<dbReference type="Pfam" id="PF18962">
    <property type="entry name" value="Por_Secre_tail"/>
    <property type="match status" value="1"/>
</dbReference>
<evidence type="ECO:0000313" key="4">
    <source>
        <dbReference type="Proteomes" id="UP000242687"/>
    </source>
</evidence>
<keyword evidence="1" id="KW-0732">Signal</keyword>
<gene>
    <name evidence="3" type="ORF">CLV57_1188</name>
</gene>
<comment type="caution">
    <text evidence="3">The sequence shown here is derived from an EMBL/GenBank/DDBJ whole genome shotgun (WGS) entry which is preliminary data.</text>
</comment>
<dbReference type="NCBIfam" id="TIGR04183">
    <property type="entry name" value="Por_Secre_tail"/>
    <property type="match status" value="1"/>
</dbReference>
<evidence type="ECO:0000256" key="1">
    <source>
        <dbReference type="SAM" id="SignalP"/>
    </source>
</evidence>
<dbReference type="RefSeq" id="WP_100340383.1">
    <property type="nucleotide sequence ID" value="NZ_PGFJ01000001.1"/>
</dbReference>
<dbReference type="InterPro" id="IPR026444">
    <property type="entry name" value="Secre_tail"/>
</dbReference>
<sequence length="162" mass="18276">MRKLFTYLYLCLLFTAMAVPVNIAQSFAAPQQPRDTSFNLFPKKKLKKSTLQFTLPPVKAGETSSVKLNVSRPTDKVISSVEVYPNPVTDQINLRYYVSRNTTLTIKIVDVLGNDIQTLFSNRVEPGEQTRSFPVANKLNKGFYFIRVLAGTESVIKRISIL</sequence>
<dbReference type="EMBL" id="PGFJ01000001">
    <property type="protein sequence ID" value="PJJ84179.1"/>
    <property type="molecule type" value="Genomic_DNA"/>
</dbReference>
<dbReference type="OrthoDB" id="1523755at2"/>
<feature type="chain" id="PRO_5014151244" evidence="1">
    <location>
        <begin position="19"/>
        <end position="162"/>
    </location>
</feature>
<dbReference type="AlphaFoldDB" id="A0A2H9VTQ4"/>
<protein>
    <submittedName>
        <fullName evidence="3">Putative secreted protein (Por secretion system target)</fullName>
    </submittedName>
</protein>
<organism evidence="3 4">
    <name type="scientific">Mucilaginibacter auburnensis</name>
    <dbReference type="NCBI Taxonomy" id="1457233"/>
    <lineage>
        <taxon>Bacteria</taxon>
        <taxon>Pseudomonadati</taxon>
        <taxon>Bacteroidota</taxon>
        <taxon>Sphingobacteriia</taxon>
        <taxon>Sphingobacteriales</taxon>
        <taxon>Sphingobacteriaceae</taxon>
        <taxon>Mucilaginibacter</taxon>
    </lineage>
</organism>